<sequence length="352" mass="37203">MKSSVSTWSRWAWLAGLLAVPIIIVTFLISLTNDVSLIQRCTTALILMVMVIGLHVFSGNSGVVSFGSVAFAMIAAFTSALITIPADKKPSLFPDMPDFLNWLLSFTVPVPVGILISVAFTAVIALLVGVPLVRLSGLAAGIGTLAFLVVVQVVVTKWKAVTRGESTMVGVPKETTLWWALGAVVLVIAIAALYQVTRRGRRLIATREDDKAAMSIGISIPIERLWGWVASCSIAAFGGALYGHYIATFSAQTFSIALTFFIIAMLVIGGLGSLTGAVVGVIVVQVLAEVLRTVETQGIGPIPQIDAPGLTEMVLALILLLVLIARPAGITGGREITSWVRRRKGNAPQVAS</sequence>
<dbReference type="PANTHER" id="PTHR30482">
    <property type="entry name" value="HIGH-AFFINITY BRANCHED-CHAIN AMINO ACID TRANSPORT SYSTEM PERMEASE"/>
    <property type="match status" value="1"/>
</dbReference>
<feature type="transmembrane region" description="Helical" evidence="6">
    <location>
        <begin position="176"/>
        <end position="194"/>
    </location>
</feature>
<protein>
    <submittedName>
        <fullName evidence="7">Unannotated protein</fullName>
    </submittedName>
</protein>
<evidence type="ECO:0000256" key="4">
    <source>
        <dbReference type="ARBA" id="ARBA00022989"/>
    </source>
</evidence>
<gene>
    <name evidence="7" type="ORF">UFOPK3204_00635</name>
</gene>
<evidence type="ECO:0000313" key="7">
    <source>
        <dbReference type="EMBL" id="CAB4827857.1"/>
    </source>
</evidence>
<evidence type="ECO:0000256" key="1">
    <source>
        <dbReference type="ARBA" id="ARBA00004651"/>
    </source>
</evidence>
<organism evidence="7">
    <name type="scientific">freshwater metagenome</name>
    <dbReference type="NCBI Taxonomy" id="449393"/>
    <lineage>
        <taxon>unclassified sequences</taxon>
        <taxon>metagenomes</taxon>
        <taxon>ecological metagenomes</taxon>
    </lineage>
</organism>
<dbReference type="GO" id="GO:0015658">
    <property type="term" value="F:branched-chain amino acid transmembrane transporter activity"/>
    <property type="evidence" value="ECO:0007669"/>
    <property type="project" value="InterPro"/>
</dbReference>
<proteinExistence type="predicted"/>
<dbReference type="GO" id="GO:0005886">
    <property type="term" value="C:plasma membrane"/>
    <property type="evidence" value="ECO:0007669"/>
    <property type="project" value="UniProtKB-SubCell"/>
</dbReference>
<evidence type="ECO:0000256" key="5">
    <source>
        <dbReference type="ARBA" id="ARBA00023136"/>
    </source>
</evidence>
<dbReference type="CDD" id="cd06581">
    <property type="entry name" value="TM_PBP1_LivM_like"/>
    <property type="match status" value="1"/>
</dbReference>
<feature type="transmembrane region" description="Helical" evidence="6">
    <location>
        <begin position="37"/>
        <end position="57"/>
    </location>
</feature>
<feature type="transmembrane region" description="Helical" evidence="6">
    <location>
        <begin position="12"/>
        <end position="31"/>
    </location>
</feature>
<keyword evidence="3 6" id="KW-0812">Transmembrane</keyword>
<comment type="subcellular location">
    <subcellularLocation>
        <location evidence="1">Cell membrane</location>
        <topology evidence="1">Multi-pass membrane protein</topology>
    </subcellularLocation>
</comment>
<keyword evidence="4 6" id="KW-1133">Transmembrane helix</keyword>
<keyword evidence="2" id="KW-1003">Cell membrane</keyword>
<dbReference type="PANTHER" id="PTHR30482:SF20">
    <property type="entry name" value="HIGH-AFFINITY BRANCHED-CHAIN AMINO ACID TRANSPORT SYSTEM PERMEASE PROTEIN LIVM"/>
    <property type="match status" value="1"/>
</dbReference>
<feature type="transmembrane region" description="Helical" evidence="6">
    <location>
        <begin position="106"/>
        <end position="128"/>
    </location>
</feature>
<evidence type="ECO:0000256" key="3">
    <source>
        <dbReference type="ARBA" id="ARBA00022692"/>
    </source>
</evidence>
<feature type="transmembrane region" description="Helical" evidence="6">
    <location>
        <begin position="225"/>
        <end position="245"/>
    </location>
</feature>
<dbReference type="InterPro" id="IPR001851">
    <property type="entry name" value="ABC_transp_permease"/>
</dbReference>
<dbReference type="EMBL" id="CAFABK010000020">
    <property type="protein sequence ID" value="CAB4827857.1"/>
    <property type="molecule type" value="Genomic_DNA"/>
</dbReference>
<feature type="transmembrane region" description="Helical" evidence="6">
    <location>
        <begin position="64"/>
        <end position="86"/>
    </location>
</feature>
<feature type="transmembrane region" description="Helical" evidence="6">
    <location>
        <begin position="135"/>
        <end position="156"/>
    </location>
</feature>
<dbReference type="Pfam" id="PF02653">
    <property type="entry name" value="BPD_transp_2"/>
    <property type="match status" value="1"/>
</dbReference>
<accession>A0A6J7A4M1</accession>
<dbReference type="InterPro" id="IPR043428">
    <property type="entry name" value="LivM-like"/>
</dbReference>
<keyword evidence="5 6" id="KW-0472">Membrane</keyword>
<name>A0A6J7A4M1_9ZZZZ</name>
<evidence type="ECO:0000256" key="2">
    <source>
        <dbReference type="ARBA" id="ARBA00022475"/>
    </source>
</evidence>
<evidence type="ECO:0000256" key="6">
    <source>
        <dbReference type="SAM" id="Phobius"/>
    </source>
</evidence>
<reference evidence="7" key="1">
    <citation type="submission" date="2020-05" db="EMBL/GenBank/DDBJ databases">
        <authorList>
            <person name="Chiriac C."/>
            <person name="Salcher M."/>
            <person name="Ghai R."/>
            <person name="Kavagutti S V."/>
        </authorList>
    </citation>
    <scope>NUCLEOTIDE SEQUENCE</scope>
</reference>
<dbReference type="AlphaFoldDB" id="A0A6J7A4M1"/>
<feature type="transmembrane region" description="Helical" evidence="6">
    <location>
        <begin position="257"/>
        <end position="288"/>
    </location>
</feature>